<evidence type="ECO:0000313" key="4">
    <source>
        <dbReference type="Proteomes" id="UP001141434"/>
    </source>
</evidence>
<protein>
    <submittedName>
        <fullName evidence="3">Crotonase core</fullName>
    </submittedName>
</protein>
<dbReference type="SUPFAM" id="SSF52096">
    <property type="entry name" value="ClpP/crotonase"/>
    <property type="match status" value="1"/>
</dbReference>
<proteinExistence type="inferred from homology"/>
<dbReference type="GO" id="GO:0003824">
    <property type="term" value="F:catalytic activity"/>
    <property type="evidence" value="ECO:0007669"/>
    <property type="project" value="InterPro"/>
</dbReference>
<dbReference type="RefSeq" id="XP_056516113.1">
    <property type="nucleotide sequence ID" value="XM_056651263.1"/>
</dbReference>
<dbReference type="InterPro" id="IPR018376">
    <property type="entry name" value="Enoyl-CoA_hyd/isom_CS"/>
</dbReference>
<comment type="caution">
    <text evidence="3">The sequence shown here is derived from an EMBL/GenBank/DDBJ whole genome shotgun (WGS) entry which is preliminary data.</text>
</comment>
<dbReference type="GeneID" id="81390431"/>
<dbReference type="CDD" id="cd06558">
    <property type="entry name" value="crotonase-like"/>
    <property type="match status" value="1"/>
</dbReference>
<evidence type="ECO:0000256" key="2">
    <source>
        <dbReference type="RuleBase" id="RU003707"/>
    </source>
</evidence>
<dbReference type="PANTHER" id="PTHR11941">
    <property type="entry name" value="ENOYL-COA HYDRATASE-RELATED"/>
    <property type="match status" value="1"/>
</dbReference>
<dbReference type="InterPro" id="IPR029045">
    <property type="entry name" value="ClpP/crotonase-like_dom_sf"/>
</dbReference>
<accession>A0A9W9GA73</accession>
<gene>
    <name evidence="3" type="ORF">NUU61_000680</name>
</gene>
<evidence type="ECO:0000256" key="1">
    <source>
        <dbReference type="ARBA" id="ARBA00005254"/>
    </source>
</evidence>
<dbReference type="PROSITE" id="PS00166">
    <property type="entry name" value="ENOYL_COA_HYDRATASE"/>
    <property type="match status" value="1"/>
</dbReference>
<dbReference type="EMBL" id="JAPMSZ010000001">
    <property type="protein sequence ID" value="KAJ5114921.1"/>
    <property type="molecule type" value="Genomic_DNA"/>
</dbReference>
<dbReference type="Gene3D" id="3.90.226.10">
    <property type="entry name" value="2-enoyl-CoA Hydratase, Chain A, domain 1"/>
    <property type="match status" value="1"/>
</dbReference>
<keyword evidence="4" id="KW-1185">Reference proteome</keyword>
<dbReference type="InterPro" id="IPR001753">
    <property type="entry name" value="Enoyl-CoA_hydra/iso"/>
</dbReference>
<sequence length="234" mass="25361">MDENSLRVGILTGHRRAFCVGADLKVDLEWSTHVSDTMSSHTPMPVTFGGLTRRKGKKPVLGAVNGLCLGGGAEMIINSDMVIAASRVVFALPEVKRGVVALAGALPRLVRTVGKQRAMEIVLIGRLLTAKEAEKWGLVNEVMEVESGITDEEVCQKVVARALQVAREIAGNSPDAVTVSREGVKLGWEGVGVDEAMAIFNDTWVEKLYRGENIKEGLAAFVEKRRPVWLDSKL</sequence>
<reference evidence="3" key="2">
    <citation type="journal article" date="2023" name="IMA Fungus">
        <title>Comparative genomic study of the Penicillium genus elucidates a diverse pangenome and 15 lateral gene transfer events.</title>
        <authorList>
            <person name="Petersen C."/>
            <person name="Sorensen T."/>
            <person name="Nielsen M.R."/>
            <person name="Sondergaard T.E."/>
            <person name="Sorensen J.L."/>
            <person name="Fitzpatrick D.A."/>
            <person name="Frisvad J.C."/>
            <person name="Nielsen K.L."/>
        </authorList>
    </citation>
    <scope>NUCLEOTIDE SEQUENCE</scope>
    <source>
        <strain evidence="3">IBT 34128</strain>
    </source>
</reference>
<organism evidence="3 4">
    <name type="scientific">Penicillium alfredii</name>
    <dbReference type="NCBI Taxonomy" id="1506179"/>
    <lineage>
        <taxon>Eukaryota</taxon>
        <taxon>Fungi</taxon>
        <taxon>Dikarya</taxon>
        <taxon>Ascomycota</taxon>
        <taxon>Pezizomycotina</taxon>
        <taxon>Eurotiomycetes</taxon>
        <taxon>Eurotiomycetidae</taxon>
        <taxon>Eurotiales</taxon>
        <taxon>Aspergillaceae</taxon>
        <taxon>Penicillium</taxon>
    </lineage>
</organism>
<evidence type="ECO:0000313" key="3">
    <source>
        <dbReference type="EMBL" id="KAJ5114921.1"/>
    </source>
</evidence>
<dbReference type="GO" id="GO:0005739">
    <property type="term" value="C:mitochondrion"/>
    <property type="evidence" value="ECO:0007669"/>
    <property type="project" value="TreeGrafter"/>
</dbReference>
<dbReference type="OrthoDB" id="2139957at2759"/>
<comment type="similarity">
    <text evidence="1 2">Belongs to the enoyl-CoA hydratase/isomerase family.</text>
</comment>
<dbReference type="GO" id="GO:0006635">
    <property type="term" value="P:fatty acid beta-oxidation"/>
    <property type="evidence" value="ECO:0007669"/>
    <property type="project" value="TreeGrafter"/>
</dbReference>
<reference evidence="3" key="1">
    <citation type="submission" date="2022-11" db="EMBL/GenBank/DDBJ databases">
        <authorList>
            <person name="Petersen C."/>
        </authorList>
    </citation>
    <scope>NUCLEOTIDE SEQUENCE</scope>
    <source>
        <strain evidence="3">IBT 34128</strain>
    </source>
</reference>
<dbReference type="PANTHER" id="PTHR11941:SF158">
    <property type="entry name" value="ENOYL-COA HYDRATASE (AFU_ORTHOLOGUE AFUA_2G10650)"/>
    <property type="match status" value="1"/>
</dbReference>
<name>A0A9W9GA73_9EURO</name>
<dbReference type="Pfam" id="PF00378">
    <property type="entry name" value="ECH_1"/>
    <property type="match status" value="1"/>
</dbReference>
<dbReference type="AlphaFoldDB" id="A0A9W9GA73"/>
<dbReference type="Proteomes" id="UP001141434">
    <property type="component" value="Unassembled WGS sequence"/>
</dbReference>